<proteinExistence type="predicted"/>
<sequence length="640" mass="70083">MRLRILSFFIAIIIFSAGRIYAQGLCDRGGGSFTLDKYEGCAPLTVKITNTVPNPIIVGYQAFYDGRSTNPANADITQYTYTIPGKFVFLQIGATSSGAFYACKDVRVYETRTIVAQYTSCGSGKITLALSEDAIFKEYDEILIDWGDGESFVWQKGSPLTMDHNYANVSSSPVVKLTGRYTGGKECSQGRTYNLAVTFQQAQLSEIQIKAVEMRGDGTLRLTYQGVTAIPTEIKYAANGATYTTAGSRSSGGVQPYDIKGLNIGQVYQLKLSSEDLCQGQSDSRVYSSMTLSGKSDEGKNVLTWNQYPDPADFAGYDLVKDGTVIKTFTSITDVTYTDEDVQCGSYAEYQIVAKIKDVTSTSSPVGVKTEISSPRPIEEASVSVLGDNLVLIKAKVPGSGSNSTYDLTIEKADAGSTTFKKIITLYNQNEYSDISVKTNEMSYCYRMSYQNSCGQKLPVSAPICTILLTKNLNTLSWTPELPILGGTTGYTVMQRGSSGTDDEIPVQLNTNYTVQLNAQSDLEYNFQIRANSTNGEFESFSNILNYKRSAGVFVPQAFSPNGDGYNDVLETKSTQLQSFNFSVLNRWGQVVFHSDDLAKNWDGTINGTNAPVGSYVYKMTFVDDINQTVEKSGTFMLLR</sequence>
<dbReference type="Gene3D" id="2.60.40.10">
    <property type="entry name" value="Immunoglobulins"/>
    <property type="match status" value="2"/>
</dbReference>
<dbReference type="CDD" id="cd00063">
    <property type="entry name" value="FN3"/>
    <property type="match status" value="1"/>
</dbReference>
<name>A0A9E8N7C6_9BACT</name>
<dbReference type="AlphaFoldDB" id="A0A9E8N7C6"/>
<protein>
    <submittedName>
        <fullName evidence="2">Gliding motility-associated C-terminal domain-containing protein</fullName>
    </submittedName>
</protein>
<dbReference type="InterPro" id="IPR026341">
    <property type="entry name" value="T9SS_type_B"/>
</dbReference>
<evidence type="ECO:0000313" key="2">
    <source>
        <dbReference type="EMBL" id="WAC11215.1"/>
    </source>
</evidence>
<keyword evidence="3" id="KW-1185">Reference proteome</keyword>
<dbReference type="InterPro" id="IPR036116">
    <property type="entry name" value="FN3_sf"/>
</dbReference>
<evidence type="ECO:0000259" key="1">
    <source>
        <dbReference type="PROSITE" id="PS50853"/>
    </source>
</evidence>
<accession>A0A9E8N7C6</accession>
<gene>
    <name evidence="2" type="ORF">ON006_26205</name>
</gene>
<evidence type="ECO:0000313" key="3">
    <source>
        <dbReference type="Proteomes" id="UP001164653"/>
    </source>
</evidence>
<reference evidence="2" key="1">
    <citation type="submission" date="2022-11" db="EMBL/GenBank/DDBJ databases">
        <title>Dyadobacter pollutisoli sp. nov., isolated from plastic dumped soil.</title>
        <authorList>
            <person name="Kim J.M."/>
            <person name="Kim K.R."/>
            <person name="Lee J.K."/>
            <person name="Hao L."/>
            <person name="Jeon C.O."/>
        </authorList>
    </citation>
    <scope>NUCLEOTIDE SEQUENCE</scope>
    <source>
        <strain evidence="2">U1</strain>
    </source>
</reference>
<dbReference type="EMBL" id="CP112998">
    <property type="protein sequence ID" value="WAC11215.1"/>
    <property type="molecule type" value="Genomic_DNA"/>
</dbReference>
<dbReference type="InterPro" id="IPR003961">
    <property type="entry name" value="FN3_dom"/>
</dbReference>
<dbReference type="PROSITE" id="PS50853">
    <property type="entry name" value="FN3"/>
    <property type="match status" value="1"/>
</dbReference>
<dbReference type="SUPFAM" id="SSF49265">
    <property type="entry name" value="Fibronectin type III"/>
    <property type="match status" value="1"/>
</dbReference>
<dbReference type="NCBIfam" id="TIGR04131">
    <property type="entry name" value="Bac_Flav_CTERM"/>
    <property type="match status" value="1"/>
</dbReference>
<dbReference type="Proteomes" id="UP001164653">
    <property type="component" value="Chromosome"/>
</dbReference>
<organism evidence="2 3">
    <name type="scientific">Dyadobacter pollutisoli</name>
    <dbReference type="NCBI Taxonomy" id="2910158"/>
    <lineage>
        <taxon>Bacteria</taxon>
        <taxon>Pseudomonadati</taxon>
        <taxon>Bacteroidota</taxon>
        <taxon>Cytophagia</taxon>
        <taxon>Cytophagales</taxon>
        <taxon>Spirosomataceae</taxon>
        <taxon>Dyadobacter</taxon>
    </lineage>
</organism>
<dbReference type="RefSeq" id="WP_244824198.1">
    <property type="nucleotide sequence ID" value="NZ_CP112998.1"/>
</dbReference>
<dbReference type="Pfam" id="PF13585">
    <property type="entry name" value="CHU_C"/>
    <property type="match status" value="1"/>
</dbReference>
<feature type="domain" description="Fibronectin type-III" evidence="1">
    <location>
        <begin position="459"/>
        <end position="553"/>
    </location>
</feature>
<dbReference type="InterPro" id="IPR013783">
    <property type="entry name" value="Ig-like_fold"/>
</dbReference>
<dbReference type="KEGG" id="dpf:ON006_26205"/>